<dbReference type="Pfam" id="PF15612">
    <property type="entry name" value="WHIM1"/>
    <property type="match status" value="1"/>
</dbReference>
<feature type="domain" description="Homeobox" evidence="7">
    <location>
        <begin position="20"/>
        <end position="80"/>
    </location>
</feature>
<dbReference type="GO" id="GO:0005634">
    <property type="term" value="C:nucleus"/>
    <property type="evidence" value="ECO:0007669"/>
    <property type="project" value="UniProtKB-SubCell"/>
</dbReference>
<dbReference type="SUPFAM" id="SSF46689">
    <property type="entry name" value="Homeodomain-like"/>
    <property type="match status" value="1"/>
</dbReference>
<dbReference type="PANTHER" id="PTHR36968:SF13">
    <property type="entry name" value="HOMEOBOX-DDT DOMAIN PROTEIN RLT1"/>
    <property type="match status" value="1"/>
</dbReference>
<keyword evidence="2" id="KW-0804">Transcription</keyword>
<feature type="compositionally biased region" description="Polar residues" evidence="6">
    <location>
        <begin position="1179"/>
        <end position="1190"/>
    </location>
</feature>
<keyword evidence="4 5" id="KW-0238">DNA-binding</keyword>
<feature type="DNA-binding region" description="Homeobox" evidence="4">
    <location>
        <begin position="22"/>
        <end position="81"/>
    </location>
</feature>
<dbReference type="InterPro" id="IPR044977">
    <property type="entry name" value="RLT1-3"/>
</dbReference>
<dbReference type="EMBL" id="BJWL01000018">
    <property type="protein sequence ID" value="GFZ06189.1"/>
    <property type="molecule type" value="Genomic_DNA"/>
</dbReference>
<evidence type="ECO:0000313" key="10">
    <source>
        <dbReference type="Proteomes" id="UP000585474"/>
    </source>
</evidence>
<feature type="compositionally biased region" description="Basic residues" evidence="6">
    <location>
        <begin position="1488"/>
        <end position="1502"/>
    </location>
</feature>
<dbReference type="SMART" id="SM00389">
    <property type="entry name" value="HOX"/>
    <property type="match status" value="1"/>
</dbReference>
<evidence type="ECO:0000256" key="5">
    <source>
        <dbReference type="RuleBase" id="RU000682"/>
    </source>
</evidence>
<gene>
    <name evidence="9" type="ORF">Acr_18g0003590</name>
</gene>
<dbReference type="SMART" id="SM00571">
    <property type="entry name" value="DDT"/>
    <property type="match status" value="1"/>
</dbReference>
<dbReference type="Pfam" id="PF02791">
    <property type="entry name" value="DDT"/>
    <property type="match status" value="1"/>
</dbReference>
<dbReference type="OrthoDB" id="6159439at2759"/>
<feature type="compositionally biased region" description="Basic and acidic residues" evidence="6">
    <location>
        <begin position="8"/>
        <end position="22"/>
    </location>
</feature>
<dbReference type="PROSITE" id="PS50071">
    <property type="entry name" value="HOMEOBOX_2"/>
    <property type="match status" value="1"/>
</dbReference>
<dbReference type="Pfam" id="PF05066">
    <property type="entry name" value="HARE-HTH"/>
    <property type="match status" value="1"/>
</dbReference>
<name>A0A7J0G5Z0_9ERIC</name>
<dbReference type="InterPro" id="IPR001356">
    <property type="entry name" value="HD"/>
</dbReference>
<dbReference type="InterPro" id="IPR018501">
    <property type="entry name" value="DDT_dom"/>
</dbReference>
<evidence type="ECO:0000256" key="2">
    <source>
        <dbReference type="ARBA" id="ARBA00023163"/>
    </source>
</evidence>
<dbReference type="InterPro" id="IPR028942">
    <property type="entry name" value="WHIM1_dom"/>
</dbReference>
<feature type="region of interest" description="Disordered" evidence="6">
    <location>
        <begin position="1"/>
        <end position="31"/>
    </location>
</feature>
<feature type="region of interest" description="Disordered" evidence="6">
    <location>
        <begin position="1583"/>
        <end position="1642"/>
    </location>
</feature>
<proteinExistence type="predicted"/>
<feature type="domain" description="HTH HARE-type" evidence="8">
    <location>
        <begin position="686"/>
        <end position="755"/>
    </location>
</feature>
<evidence type="ECO:0000256" key="4">
    <source>
        <dbReference type="PROSITE-ProRule" id="PRU00108"/>
    </source>
</evidence>
<evidence type="ECO:0000256" key="1">
    <source>
        <dbReference type="ARBA" id="ARBA00004123"/>
    </source>
</evidence>
<feature type="region of interest" description="Disordered" evidence="6">
    <location>
        <begin position="793"/>
        <end position="825"/>
    </location>
</feature>
<evidence type="ECO:0000259" key="8">
    <source>
        <dbReference type="PROSITE" id="PS51913"/>
    </source>
</evidence>
<feature type="region of interest" description="Disordered" evidence="6">
    <location>
        <begin position="335"/>
        <end position="446"/>
    </location>
</feature>
<dbReference type="GO" id="GO:0006357">
    <property type="term" value="P:regulation of transcription by RNA polymerase II"/>
    <property type="evidence" value="ECO:0007669"/>
    <property type="project" value="InterPro"/>
</dbReference>
<feature type="compositionally biased region" description="Acidic residues" evidence="6">
    <location>
        <begin position="1589"/>
        <end position="1622"/>
    </location>
</feature>
<feature type="region of interest" description="Disordered" evidence="6">
    <location>
        <begin position="1162"/>
        <end position="1190"/>
    </location>
</feature>
<dbReference type="InterPro" id="IPR009057">
    <property type="entry name" value="Homeodomain-like_sf"/>
</dbReference>
<feature type="region of interest" description="Disordered" evidence="6">
    <location>
        <begin position="975"/>
        <end position="1017"/>
    </location>
</feature>
<evidence type="ECO:0000256" key="6">
    <source>
        <dbReference type="SAM" id="MobiDB-lite"/>
    </source>
</evidence>
<feature type="compositionally biased region" description="Polar residues" evidence="6">
    <location>
        <begin position="812"/>
        <end position="822"/>
    </location>
</feature>
<evidence type="ECO:0000256" key="3">
    <source>
        <dbReference type="ARBA" id="ARBA00023242"/>
    </source>
</evidence>
<dbReference type="InterPro" id="IPR007759">
    <property type="entry name" value="Asxl_HARE-HTH"/>
</dbReference>
<reference evidence="9 10" key="1">
    <citation type="submission" date="2019-07" db="EMBL/GenBank/DDBJ databases">
        <title>De Novo Assembly of kiwifruit Actinidia rufa.</title>
        <authorList>
            <person name="Sugita-Konishi S."/>
            <person name="Sato K."/>
            <person name="Mori E."/>
            <person name="Abe Y."/>
            <person name="Kisaki G."/>
            <person name="Hamano K."/>
            <person name="Suezawa K."/>
            <person name="Otani M."/>
            <person name="Fukuda T."/>
            <person name="Manabe T."/>
            <person name="Gomi K."/>
            <person name="Tabuchi M."/>
            <person name="Akimitsu K."/>
            <person name="Kataoka I."/>
        </authorList>
    </citation>
    <scope>NUCLEOTIDE SEQUENCE [LARGE SCALE GENOMIC DNA]</scope>
    <source>
        <strain evidence="10">cv. Fuchu</strain>
    </source>
</reference>
<feature type="compositionally biased region" description="Basic and acidic residues" evidence="6">
    <location>
        <begin position="987"/>
        <end position="1000"/>
    </location>
</feature>
<dbReference type="Gene3D" id="1.10.10.60">
    <property type="entry name" value="Homeodomain-like"/>
    <property type="match status" value="1"/>
</dbReference>
<keyword evidence="3 4" id="KW-0539">Nucleus</keyword>
<comment type="subcellular location">
    <subcellularLocation>
        <location evidence="1 4 5">Nucleus</location>
    </subcellularLocation>
</comment>
<feature type="region of interest" description="Disordered" evidence="6">
    <location>
        <begin position="109"/>
        <end position="132"/>
    </location>
</feature>
<dbReference type="InterPro" id="IPR028941">
    <property type="entry name" value="WHIM2_dom"/>
</dbReference>
<dbReference type="Pfam" id="PF15613">
    <property type="entry name" value="WSD"/>
    <property type="match status" value="1"/>
</dbReference>
<keyword evidence="10" id="KW-1185">Reference proteome</keyword>
<feature type="compositionally biased region" description="Basic and acidic residues" evidence="6">
    <location>
        <begin position="381"/>
        <end position="446"/>
    </location>
</feature>
<feature type="region of interest" description="Disordered" evidence="6">
    <location>
        <begin position="865"/>
        <end position="884"/>
    </location>
</feature>
<feature type="region of interest" description="Disordered" evidence="6">
    <location>
        <begin position="1446"/>
        <end position="1505"/>
    </location>
</feature>
<dbReference type="PROSITE" id="PS51913">
    <property type="entry name" value="HTH_HARE"/>
    <property type="match status" value="1"/>
</dbReference>
<accession>A0A7J0G5Z0</accession>
<feature type="compositionally biased region" description="Polar residues" evidence="6">
    <location>
        <begin position="1468"/>
        <end position="1487"/>
    </location>
</feature>
<dbReference type="Pfam" id="PF00046">
    <property type="entry name" value="Homeodomain"/>
    <property type="match status" value="1"/>
</dbReference>
<feature type="compositionally biased region" description="Low complexity" evidence="6">
    <location>
        <begin position="113"/>
        <end position="129"/>
    </location>
</feature>
<evidence type="ECO:0000259" key="7">
    <source>
        <dbReference type="PROSITE" id="PS50071"/>
    </source>
</evidence>
<dbReference type="GO" id="GO:0003677">
    <property type="term" value="F:DNA binding"/>
    <property type="evidence" value="ECO:0007669"/>
    <property type="project" value="UniProtKB-UniRule"/>
</dbReference>
<dbReference type="CDD" id="cd00086">
    <property type="entry name" value="homeodomain"/>
    <property type="match status" value="1"/>
</dbReference>
<comment type="caution">
    <text evidence="9">The sequence shown here is derived from an EMBL/GenBank/DDBJ whole genome shotgun (WGS) entry which is preliminary data.</text>
</comment>
<sequence length="1642" mass="185002">MEAVSEGENNKNSDESPIEEPKKPKRQMKTPYQLEILEKTYAMDTYPLEATRAELSEKLGLSDRQLQMWFCHRRLKEKKDLGAKKTKHAGGVEKKGLFDPARDELMAAERGSNHGSRSGSGSESGSGWSRFDERDDVPMVRRYYESPGSVMEQRVIACVEAQLGEPLREDGPILGMDFDELPPGAFGEPIATSTLAILQAHGSRSVGCKHQFLRIKLWGDVFSLISCLDILGSIKFKAATRSHREYLLDEPKIRSDVYERLIPSNFYDQPVECPSASAPLLLHHNGQLSRGYGIQGQASCPSLSSQQSKQGLFSSPSGDNNCIPQWESLINMPMDALDNSQPAGMPDNIDASDRPISNSESGLRIEKKRKSNEGRIGSQVDAHEKRIRKELEQQDILRRKREEQMRREMEKQDRERRKDEERMVREKQRQQERFEREERRENERREKFLQKESLKAERRRQKEELRREKEEARLKAAIERATTRRIARESMELIEDERLELMELAASSKGLPSIISLDYDTLQNLESFRGFLYSFPPKSVQLKRPFSVQPWTDSEENIGNLLMVWRSCITFADVLGLWPFTLDEFVQAFHDYAYVWGFDIRNWKNHLNPLTWPEILRQFALSAAFGPQLKKKSIKRAGFPDNDETKGCQDIISTLRNGAAAENAVAIMQEKGFPLQRRSRHRLTPGTVKFAAYHVLSLEGSKGMNVIELAHKIQKSGLRDLTTSKTPEASISVALSRDAVLFERTAPSTYRVRPPFRKDPADADAILSAAREKIKRYENGFLAGEIVDDVERDEHSEAEGAEGPEIYGIGTPNANRNSNNGNEVGICSGNGKERFLDDVTQNLQNEPDAAGTLVNQFVDISCKDNGSNNLNQGDPEIDEGDSGEPWVQGLAEGEYSDLSVEERLKALVTLVGICNEGNSIRSVLEDRLDAANALKKQMLVEAQLDKKRIKEESFPKCNTSFMGIEAETKQTCAAADSSQSPLTAVDNKIRESPLETKVNEEPSVEAENLQHHNPLPADRMPVEPEASMGQIGSSIQQNGYTAERSHMQLKSYIGHRAEEMYIYRSLPLGQDRRRNRYWQFVASASSNDPGSGRIFVESPDGCWRLIDSEKAFDALLESLDTRGIRESHLHIMLQNIEKSFKETIRRNSQCAIITDRSGNIGREDAEMDCSPAHSGGDDSPSSTVSGSNTNTCEPSFSFGIELGKSETEKKASMERYQEFQKWMWKECFNSSTLCAMKYGEKRCRPLLEICDFCLDSYKVVNDLCPSCYRSFGDFDDQITLSELCEDKRKANPRNSNISKFSHPSRIRLLRAILTTIEILTEFEAAIKRAYLSTSFETTEELLASSALSGRVVCDSANPGSVLELPWIPQTTAAVALRLLELDGSISYSPHQKVELLDNNELEGLTKLQSRYTFMMNIEDTEQGKHRKEKNSTDLASMHEIYGHRQKGICGRGRGRGRGRPQKRFVGSGRQNLSMSSGQVLRQQGQRTHGQRLSRGRRTVRRRRIEESAVPETLLGHLGNTGGLKISDILPRNSSGEEEEENCGGEEIRQMQIEDADKRNGLEAVESDADDQIVEYEYEKWGTGNAMVMSDEDVDGSEDENGFEEIGEENFEVDVDMNEDSDGNGDGNENGSTDPSDSEDFSD</sequence>
<organism evidence="9 10">
    <name type="scientific">Actinidia rufa</name>
    <dbReference type="NCBI Taxonomy" id="165716"/>
    <lineage>
        <taxon>Eukaryota</taxon>
        <taxon>Viridiplantae</taxon>
        <taxon>Streptophyta</taxon>
        <taxon>Embryophyta</taxon>
        <taxon>Tracheophyta</taxon>
        <taxon>Spermatophyta</taxon>
        <taxon>Magnoliopsida</taxon>
        <taxon>eudicotyledons</taxon>
        <taxon>Gunneridae</taxon>
        <taxon>Pentapetalae</taxon>
        <taxon>asterids</taxon>
        <taxon>Ericales</taxon>
        <taxon>Actinidiaceae</taxon>
        <taxon>Actinidia</taxon>
    </lineage>
</organism>
<dbReference type="PANTHER" id="PTHR36968">
    <property type="entry name" value="HOMEOBOX-DDT DOMAIN PROTEIN RLT2"/>
    <property type="match status" value="1"/>
</dbReference>
<dbReference type="Proteomes" id="UP000585474">
    <property type="component" value="Unassembled WGS sequence"/>
</dbReference>
<feature type="compositionally biased region" description="Basic residues" evidence="6">
    <location>
        <begin position="1452"/>
        <end position="1462"/>
    </location>
</feature>
<protein>
    <submittedName>
        <fullName evidence="9">Homeobox-1</fullName>
    </submittedName>
</protein>
<keyword evidence="4 5" id="KW-0371">Homeobox</keyword>
<evidence type="ECO:0000313" key="9">
    <source>
        <dbReference type="EMBL" id="GFZ06189.1"/>
    </source>
</evidence>